<accession>A0A381Z6V7</accession>
<dbReference type="InterPro" id="IPR056743">
    <property type="entry name" value="TRM5-TYW2-like_MTfase"/>
</dbReference>
<dbReference type="InterPro" id="IPR029063">
    <property type="entry name" value="SAM-dependent_MTases_sf"/>
</dbReference>
<dbReference type="Gene3D" id="3.40.50.150">
    <property type="entry name" value="Vaccinia Virus protein VP39"/>
    <property type="match status" value="1"/>
</dbReference>
<dbReference type="Pfam" id="PF02475">
    <property type="entry name" value="TRM5-TYW2_MTfase"/>
    <property type="match status" value="1"/>
</dbReference>
<dbReference type="SUPFAM" id="SSF53335">
    <property type="entry name" value="S-adenosyl-L-methionine-dependent methyltransferases"/>
    <property type="match status" value="1"/>
</dbReference>
<dbReference type="EMBL" id="UINC01020181">
    <property type="protein sequence ID" value="SVA84980.1"/>
    <property type="molecule type" value="Genomic_DNA"/>
</dbReference>
<keyword evidence="2" id="KW-0949">S-adenosyl-L-methionine</keyword>
<protein>
    <recommendedName>
        <fullName evidence="3">TRM5/TYW2-like methyltransferase domain-containing protein</fullName>
    </recommendedName>
</protein>
<feature type="domain" description="TRM5/TYW2-like methyltransferase" evidence="3">
    <location>
        <begin position="68"/>
        <end position="138"/>
    </location>
</feature>
<feature type="non-terminal residue" evidence="4">
    <location>
        <position position="184"/>
    </location>
</feature>
<evidence type="ECO:0000313" key="4">
    <source>
        <dbReference type="EMBL" id="SVA84980.1"/>
    </source>
</evidence>
<dbReference type="PANTHER" id="PTHR34203">
    <property type="entry name" value="METHYLTRANSFERASE, FKBM FAMILY PROTEIN"/>
    <property type="match status" value="1"/>
</dbReference>
<evidence type="ECO:0000256" key="2">
    <source>
        <dbReference type="ARBA" id="ARBA00022691"/>
    </source>
</evidence>
<name>A0A381Z6V7_9ZZZZ</name>
<keyword evidence="1" id="KW-0808">Transferase</keyword>
<dbReference type="PANTHER" id="PTHR34203:SF15">
    <property type="entry name" value="SLL1173 PROTEIN"/>
    <property type="match status" value="1"/>
</dbReference>
<evidence type="ECO:0000256" key="1">
    <source>
        <dbReference type="ARBA" id="ARBA00022679"/>
    </source>
</evidence>
<sequence>MKDGPLFKLRILLKSIEIFRNWYLYPLVYFNLTNKPFVIFETKTGLKLKIRTKSTDLMALTHVWLIEEYHNPDFKISNNDTIVDVGAHIGLFSLFAAQFCKKGRVFCFEPVNDNYELLLENIKLNNITNIIPFNCAVSQNSSKVKIFLNDDQSSHSMFIPNSESIEVPSISIHDIFKENEIKKC</sequence>
<gene>
    <name evidence="4" type="ORF">METZ01_LOCUS137834</name>
</gene>
<dbReference type="GO" id="GO:0016740">
    <property type="term" value="F:transferase activity"/>
    <property type="evidence" value="ECO:0007669"/>
    <property type="project" value="UniProtKB-KW"/>
</dbReference>
<reference evidence="4" key="1">
    <citation type="submission" date="2018-05" db="EMBL/GenBank/DDBJ databases">
        <authorList>
            <person name="Lanie J.A."/>
            <person name="Ng W.-L."/>
            <person name="Kazmierczak K.M."/>
            <person name="Andrzejewski T.M."/>
            <person name="Davidsen T.M."/>
            <person name="Wayne K.J."/>
            <person name="Tettelin H."/>
            <person name="Glass J.I."/>
            <person name="Rusch D."/>
            <person name="Podicherti R."/>
            <person name="Tsui H.-C.T."/>
            <person name="Winkler M.E."/>
        </authorList>
    </citation>
    <scope>NUCLEOTIDE SEQUENCE</scope>
</reference>
<dbReference type="InterPro" id="IPR052514">
    <property type="entry name" value="SAM-dependent_MTase"/>
</dbReference>
<evidence type="ECO:0000259" key="3">
    <source>
        <dbReference type="Pfam" id="PF02475"/>
    </source>
</evidence>
<dbReference type="InterPro" id="IPR006342">
    <property type="entry name" value="FkbM_mtfrase"/>
</dbReference>
<dbReference type="AlphaFoldDB" id="A0A381Z6V7"/>
<proteinExistence type="predicted"/>
<organism evidence="4">
    <name type="scientific">marine metagenome</name>
    <dbReference type="NCBI Taxonomy" id="408172"/>
    <lineage>
        <taxon>unclassified sequences</taxon>
        <taxon>metagenomes</taxon>
        <taxon>ecological metagenomes</taxon>
    </lineage>
</organism>
<dbReference type="NCBIfam" id="TIGR01444">
    <property type="entry name" value="fkbM_fam"/>
    <property type="match status" value="1"/>
</dbReference>